<dbReference type="Proteomes" id="UP001469365">
    <property type="component" value="Unassembled WGS sequence"/>
</dbReference>
<dbReference type="SMART" id="SM00342">
    <property type="entry name" value="HTH_ARAC"/>
    <property type="match status" value="1"/>
</dbReference>
<dbReference type="PROSITE" id="PS00041">
    <property type="entry name" value="HTH_ARAC_FAMILY_1"/>
    <property type="match status" value="1"/>
</dbReference>
<gene>
    <name evidence="5" type="ORF">WMW72_25285</name>
</gene>
<evidence type="ECO:0000256" key="2">
    <source>
        <dbReference type="ARBA" id="ARBA00023125"/>
    </source>
</evidence>
<keyword evidence="3" id="KW-0804">Transcription</keyword>
<feature type="domain" description="HTH araC/xylS-type" evidence="4">
    <location>
        <begin position="176"/>
        <end position="275"/>
    </location>
</feature>
<dbReference type="InterPro" id="IPR037923">
    <property type="entry name" value="HTH-like"/>
</dbReference>
<keyword evidence="1" id="KW-0805">Transcription regulation</keyword>
<dbReference type="PANTHER" id="PTHR43280:SF28">
    <property type="entry name" value="HTH-TYPE TRANSCRIPTIONAL ACTIVATOR RHAS"/>
    <property type="match status" value="1"/>
</dbReference>
<dbReference type="SUPFAM" id="SSF46689">
    <property type="entry name" value="Homeodomain-like"/>
    <property type="match status" value="2"/>
</dbReference>
<dbReference type="InterPro" id="IPR003313">
    <property type="entry name" value="AraC-bd"/>
</dbReference>
<dbReference type="InterPro" id="IPR020449">
    <property type="entry name" value="Tscrpt_reg_AraC-type_HTH"/>
</dbReference>
<dbReference type="Pfam" id="PF02311">
    <property type="entry name" value="AraC_binding"/>
    <property type="match status" value="1"/>
</dbReference>
<dbReference type="InterPro" id="IPR018060">
    <property type="entry name" value="HTH_AraC"/>
</dbReference>
<organism evidence="5 6">
    <name type="scientific">Paenibacillus filicis</name>
    <dbReference type="NCBI Taxonomy" id="669464"/>
    <lineage>
        <taxon>Bacteria</taxon>
        <taxon>Bacillati</taxon>
        <taxon>Bacillota</taxon>
        <taxon>Bacilli</taxon>
        <taxon>Bacillales</taxon>
        <taxon>Paenibacillaceae</taxon>
        <taxon>Paenibacillus</taxon>
    </lineage>
</organism>
<evidence type="ECO:0000313" key="6">
    <source>
        <dbReference type="Proteomes" id="UP001469365"/>
    </source>
</evidence>
<dbReference type="PANTHER" id="PTHR43280">
    <property type="entry name" value="ARAC-FAMILY TRANSCRIPTIONAL REGULATOR"/>
    <property type="match status" value="1"/>
</dbReference>
<dbReference type="Gene3D" id="2.60.120.280">
    <property type="entry name" value="Regulatory protein AraC"/>
    <property type="match status" value="1"/>
</dbReference>
<keyword evidence="6" id="KW-1185">Reference proteome</keyword>
<evidence type="ECO:0000259" key="4">
    <source>
        <dbReference type="PROSITE" id="PS01124"/>
    </source>
</evidence>
<evidence type="ECO:0000313" key="5">
    <source>
        <dbReference type="EMBL" id="MEK8131225.1"/>
    </source>
</evidence>
<evidence type="ECO:0000256" key="3">
    <source>
        <dbReference type="ARBA" id="ARBA00023163"/>
    </source>
</evidence>
<dbReference type="EMBL" id="JBBPCC010000019">
    <property type="protein sequence ID" value="MEK8131225.1"/>
    <property type="molecule type" value="Genomic_DNA"/>
</dbReference>
<keyword evidence="2" id="KW-0238">DNA-binding</keyword>
<dbReference type="PROSITE" id="PS01124">
    <property type="entry name" value="HTH_ARAC_FAMILY_2"/>
    <property type="match status" value="1"/>
</dbReference>
<protein>
    <submittedName>
        <fullName evidence="5">AraC family transcriptional regulator</fullName>
    </submittedName>
</protein>
<dbReference type="InterPro" id="IPR018062">
    <property type="entry name" value="HTH_AraC-typ_CS"/>
</dbReference>
<dbReference type="Gene3D" id="1.10.10.60">
    <property type="entry name" value="Homeodomain-like"/>
    <property type="match status" value="2"/>
</dbReference>
<dbReference type="InterPro" id="IPR009057">
    <property type="entry name" value="Homeodomain-like_sf"/>
</dbReference>
<dbReference type="SUPFAM" id="SSF51215">
    <property type="entry name" value="Regulatory protein AraC"/>
    <property type="match status" value="1"/>
</dbReference>
<dbReference type="PRINTS" id="PR00032">
    <property type="entry name" value="HTHARAC"/>
</dbReference>
<sequence>MKRQFHFPKMDHQPFFCFPDSVGNYWLDPDHRVDRTAGSLNDFNIHYVASGKGFVEIDGETYTLNRGDAVLYFPLQQQIYYSSEEDPWDVRWVHFYGHQLQEFLTEHRLHRAKLWTLRQPAAWEKAHMALLEEAERNRILYPTALSMLTYAVIMEFIQQAEPLSSAKNHHAAERIAELLPLLQNEACEPFILEEWAGRAGVSPYYFCRLFRKIMHMTPMDFVTLCRMQKAKQWLIERTESTIRDIAEEAGYPNTSYFNKRFLEKEGMTPSEYRMLFAK</sequence>
<proteinExistence type="predicted"/>
<dbReference type="RefSeq" id="WP_341418353.1">
    <property type="nucleotide sequence ID" value="NZ_JBBPCC010000019.1"/>
</dbReference>
<comment type="caution">
    <text evidence="5">The sequence shown here is derived from an EMBL/GenBank/DDBJ whole genome shotgun (WGS) entry which is preliminary data.</text>
</comment>
<reference evidence="5 6" key="1">
    <citation type="submission" date="2024-04" db="EMBL/GenBank/DDBJ databases">
        <title>draft genome sequnece of Paenibacillus filicis.</title>
        <authorList>
            <person name="Kim D.-U."/>
        </authorList>
    </citation>
    <scope>NUCLEOTIDE SEQUENCE [LARGE SCALE GENOMIC DNA]</scope>
    <source>
        <strain evidence="5 6">KACC14197</strain>
    </source>
</reference>
<evidence type="ECO:0000256" key="1">
    <source>
        <dbReference type="ARBA" id="ARBA00023015"/>
    </source>
</evidence>
<accession>A0ABU9DQS9</accession>
<name>A0ABU9DQS9_9BACL</name>
<dbReference type="Pfam" id="PF12833">
    <property type="entry name" value="HTH_18"/>
    <property type="match status" value="1"/>
</dbReference>